<keyword evidence="1" id="KW-0677">Repeat</keyword>
<evidence type="ECO:0000256" key="1">
    <source>
        <dbReference type="ARBA" id="ARBA00022737"/>
    </source>
</evidence>
<evidence type="ECO:0000313" key="4">
    <source>
        <dbReference type="EMBL" id="CAD7407500.1"/>
    </source>
</evidence>
<evidence type="ECO:0000256" key="3">
    <source>
        <dbReference type="PROSITE-ProRule" id="PRU00023"/>
    </source>
</evidence>
<dbReference type="InterPro" id="IPR051165">
    <property type="entry name" value="Multifunctional_ANK_Repeat"/>
</dbReference>
<name>A0A7R9D3N6_TIMPO</name>
<gene>
    <name evidence="4" type="ORF">TPSB3V08_LOCUS5917</name>
</gene>
<dbReference type="PROSITE" id="PS50088">
    <property type="entry name" value="ANK_REPEAT"/>
    <property type="match status" value="1"/>
</dbReference>
<evidence type="ECO:0000256" key="2">
    <source>
        <dbReference type="ARBA" id="ARBA00023043"/>
    </source>
</evidence>
<organism evidence="4">
    <name type="scientific">Timema poppense</name>
    <name type="common">Walking stick</name>
    <dbReference type="NCBI Taxonomy" id="170557"/>
    <lineage>
        <taxon>Eukaryota</taxon>
        <taxon>Metazoa</taxon>
        <taxon>Ecdysozoa</taxon>
        <taxon>Arthropoda</taxon>
        <taxon>Hexapoda</taxon>
        <taxon>Insecta</taxon>
        <taxon>Pterygota</taxon>
        <taxon>Neoptera</taxon>
        <taxon>Polyneoptera</taxon>
        <taxon>Phasmatodea</taxon>
        <taxon>Timematodea</taxon>
        <taxon>Timematoidea</taxon>
        <taxon>Timematidae</taxon>
        <taxon>Timema</taxon>
    </lineage>
</organism>
<dbReference type="SUPFAM" id="SSF48403">
    <property type="entry name" value="Ankyrin repeat"/>
    <property type="match status" value="1"/>
</dbReference>
<dbReference type="PANTHER" id="PTHR24123:SF33">
    <property type="entry name" value="PROTEIN HOS4"/>
    <property type="match status" value="1"/>
</dbReference>
<sequence>MGGALSTFFQSSALLAAGNHRGVSEQTRTKVDTIFDALRANPRISVQRLEGLLSQIPKNENILLVHNEEGYNLLQKCVGINNVDMVRWILSRNTDVNRGACSLPLHIACLKGYEDIVDMLLKHNARIDVEARMCWPGPHNQNCEERGKYSAHGDERMGDRSSDKLQSSIFYAIDGDQYLVSERSDEINQCYDEYYPIHQAALHHIKFLDRLIQCGAETKVRTATQQMTVLHIVFLIGRKSAEDTLQTCKLLLEHGLRELINEPDSLGNTPLHGLIVRYALEEARYGYDHDNQPWNKWDVLHLVRFLLQNGARPSINQHGNSALACVLRHVRDWEFRYELLNMLLQEGGDPNIVGRDGSVPLMVCLVPLINKDPLHHFTHSMKVRSEGGGEVASGAPSSGAELEGRHQYEVVLRVSRASLMSSDRMKPGSGDWAISRVNEQLQHKDVTMDRAVSHLTGLKYDLQDIRDTGINVILDEALNICAATSLEIDCFF</sequence>
<proteinExistence type="predicted"/>
<feature type="repeat" description="ANK" evidence="3">
    <location>
        <begin position="104"/>
        <end position="132"/>
    </location>
</feature>
<dbReference type="InterPro" id="IPR036770">
    <property type="entry name" value="Ankyrin_rpt-contain_sf"/>
</dbReference>
<dbReference type="EMBL" id="OD003305">
    <property type="protein sequence ID" value="CAD7407500.1"/>
    <property type="molecule type" value="Genomic_DNA"/>
</dbReference>
<reference evidence="4" key="1">
    <citation type="submission" date="2020-11" db="EMBL/GenBank/DDBJ databases">
        <authorList>
            <person name="Tran Van P."/>
        </authorList>
    </citation>
    <scope>NUCLEOTIDE SEQUENCE</scope>
</reference>
<dbReference type="PANTHER" id="PTHR24123">
    <property type="entry name" value="ANKYRIN REPEAT-CONTAINING"/>
    <property type="match status" value="1"/>
</dbReference>
<dbReference type="Gene3D" id="1.25.40.20">
    <property type="entry name" value="Ankyrin repeat-containing domain"/>
    <property type="match status" value="3"/>
</dbReference>
<dbReference type="AlphaFoldDB" id="A0A7R9D3N6"/>
<accession>A0A7R9D3N6</accession>
<protein>
    <submittedName>
        <fullName evidence="4">Uncharacterized protein</fullName>
    </submittedName>
</protein>
<dbReference type="SMART" id="SM00248">
    <property type="entry name" value="ANK"/>
    <property type="match status" value="6"/>
</dbReference>
<dbReference type="PROSITE" id="PS50297">
    <property type="entry name" value="ANK_REP_REGION"/>
    <property type="match status" value="1"/>
</dbReference>
<keyword evidence="2 3" id="KW-0040">ANK repeat</keyword>
<dbReference type="InterPro" id="IPR002110">
    <property type="entry name" value="Ankyrin_rpt"/>
</dbReference>
<dbReference type="Pfam" id="PF12796">
    <property type="entry name" value="Ank_2"/>
    <property type="match status" value="1"/>
</dbReference>